<feature type="domain" description="Late nodulin" evidence="2">
    <location>
        <begin position="5"/>
        <end position="57"/>
    </location>
</feature>
<accession>A0AAV1WV58</accession>
<gene>
    <name evidence="3" type="ORF">LLUT_LOCUS13702</name>
</gene>
<keyword evidence="1" id="KW-0732">Signal</keyword>
<dbReference type="Pfam" id="PF07127">
    <property type="entry name" value="Nodulin_late"/>
    <property type="match status" value="1"/>
</dbReference>
<dbReference type="GO" id="GO:0008200">
    <property type="term" value="F:ion channel inhibitor activity"/>
    <property type="evidence" value="ECO:0007669"/>
    <property type="project" value="InterPro"/>
</dbReference>
<evidence type="ECO:0000313" key="4">
    <source>
        <dbReference type="Proteomes" id="UP001497480"/>
    </source>
</evidence>
<evidence type="ECO:0000259" key="2">
    <source>
        <dbReference type="Pfam" id="PF07127"/>
    </source>
</evidence>
<dbReference type="InterPro" id="IPR009810">
    <property type="entry name" value="Nodulin_late_dom"/>
</dbReference>
<dbReference type="InterPro" id="IPR036574">
    <property type="entry name" value="Scorpion_toxin-like_sf"/>
</dbReference>
<reference evidence="3 4" key="1">
    <citation type="submission" date="2024-03" db="EMBL/GenBank/DDBJ databases">
        <authorList>
            <person name="Martinez-Hernandez J."/>
        </authorList>
    </citation>
    <scope>NUCLEOTIDE SEQUENCE [LARGE SCALE GENOMIC DNA]</scope>
</reference>
<keyword evidence="4" id="KW-1185">Reference proteome</keyword>
<dbReference type="Proteomes" id="UP001497480">
    <property type="component" value="Unassembled WGS sequence"/>
</dbReference>
<dbReference type="AlphaFoldDB" id="A0AAV1WV58"/>
<dbReference type="GO" id="GO:0005576">
    <property type="term" value="C:extracellular region"/>
    <property type="evidence" value="ECO:0007669"/>
    <property type="project" value="InterPro"/>
</dbReference>
<protein>
    <recommendedName>
        <fullName evidence="2">Late nodulin domain-containing protein</fullName>
    </recommendedName>
</protein>
<dbReference type="GO" id="GO:0046872">
    <property type="term" value="F:metal ion binding"/>
    <property type="evidence" value="ECO:0007669"/>
    <property type="project" value="InterPro"/>
</dbReference>
<dbReference type="Gene3D" id="3.30.30.10">
    <property type="entry name" value="Knottin, scorpion toxin-like"/>
    <property type="match status" value="1"/>
</dbReference>
<evidence type="ECO:0000313" key="3">
    <source>
        <dbReference type="EMBL" id="CAL0312642.1"/>
    </source>
</evidence>
<proteinExistence type="predicted"/>
<sequence>MWKPMAKILNLVYVLIFILLFLSFTNANGVECLTDVQCIPSCYYRGFARGRCVNYKCWCFKVVS</sequence>
<feature type="signal peptide" evidence="1">
    <location>
        <begin position="1"/>
        <end position="27"/>
    </location>
</feature>
<feature type="chain" id="PRO_5043584250" description="Late nodulin domain-containing protein" evidence="1">
    <location>
        <begin position="28"/>
        <end position="64"/>
    </location>
</feature>
<name>A0AAV1WV58_LUPLU</name>
<dbReference type="EMBL" id="CAXHTB010000009">
    <property type="protein sequence ID" value="CAL0312642.1"/>
    <property type="molecule type" value="Genomic_DNA"/>
</dbReference>
<evidence type="ECO:0000256" key="1">
    <source>
        <dbReference type="SAM" id="SignalP"/>
    </source>
</evidence>
<dbReference type="SUPFAM" id="SSF57095">
    <property type="entry name" value="Scorpion toxin-like"/>
    <property type="match status" value="1"/>
</dbReference>
<comment type="caution">
    <text evidence="3">The sequence shown here is derived from an EMBL/GenBank/DDBJ whole genome shotgun (WGS) entry which is preliminary data.</text>
</comment>
<organism evidence="3 4">
    <name type="scientific">Lupinus luteus</name>
    <name type="common">European yellow lupine</name>
    <dbReference type="NCBI Taxonomy" id="3873"/>
    <lineage>
        <taxon>Eukaryota</taxon>
        <taxon>Viridiplantae</taxon>
        <taxon>Streptophyta</taxon>
        <taxon>Embryophyta</taxon>
        <taxon>Tracheophyta</taxon>
        <taxon>Spermatophyta</taxon>
        <taxon>Magnoliopsida</taxon>
        <taxon>eudicotyledons</taxon>
        <taxon>Gunneridae</taxon>
        <taxon>Pentapetalae</taxon>
        <taxon>rosids</taxon>
        <taxon>fabids</taxon>
        <taxon>Fabales</taxon>
        <taxon>Fabaceae</taxon>
        <taxon>Papilionoideae</taxon>
        <taxon>50 kb inversion clade</taxon>
        <taxon>genistoids sensu lato</taxon>
        <taxon>core genistoids</taxon>
        <taxon>Genisteae</taxon>
        <taxon>Lupinus</taxon>
    </lineage>
</organism>